<proteinExistence type="predicted"/>
<keyword evidence="3" id="KW-1185">Reference proteome</keyword>
<gene>
    <name evidence="2" type="ORF">HNR73_001758</name>
</gene>
<dbReference type="EMBL" id="JACHGT010000003">
    <property type="protein sequence ID" value="MBB6033908.1"/>
    <property type="molecule type" value="Genomic_DNA"/>
</dbReference>
<evidence type="ECO:0000313" key="3">
    <source>
        <dbReference type="Proteomes" id="UP000548476"/>
    </source>
</evidence>
<evidence type="ECO:0000313" key="2">
    <source>
        <dbReference type="EMBL" id="MBB6033908.1"/>
    </source>
</evidence>
<name>A0A841FJ96_9ACTN</name>
<dbReference type="Proteomes" id="UP000548476">
    <property type="component" value="Unassembled WGS sequence"/>
</dbReference>
<feature type="region of interest" description="Disordered" evidence="1">
    <location>
        <begin position="1"/>
        <end position="33"/>
    </location>
</feature>
<organism evidence="2 3">
    <name type="scientific">Phytomonospora endophytica</name>
    <dbReference type="NCBI Taxonomy" id="714109"/>
    <lineage>
        <taxon>Bacteria</taxon>
        <taxon>Bacillati</taxon>
        <taxon>Actinomycetota</taxon>
        <taxon>Actinomycetes</taxon>
        <taxon>Micromonosporales</taxon>
        <taxon>Micromonosporaceae</taxon>
        <taxon>Phytomonospora</taxon>
    </lineage>
</organism>
<accession>A0A841FJ96</accession>
<dbReference type="AlphaFoldDB" id="A0A841FJ96"/>
<reference evidence="2 3" key="1">
    <citation type="submission" date="2020-08" db="EMBL/GenBank/DDBJ databases">
        <title>Genomic Encyclopedia of Type Strains, Phase IV (KMG-IV): sequencing the most valuable type-strain genomes for metagenomic binning, comparative biology and taxonomic classification.</title>
        <authorList>
            <person name="Goeker M."/>
        </authorList>
    </citation>
    <scope>NUCLEOTIDE SEQUENCE [LARGE SCALE GENOMIC DNA]</scope>
    <source>
        <strain evidence="2 3">YIM 65646</strain>
    </source>
</reference>
<dbReference type="RefSeq" id="WP_184786757.1">
    <property type="nucleotide sequence ID" value="NZ_BONT01000013.1"/>
</dbReference>
<evidence type="ECO:0000256" key="1">
    <source>
        <dbReference type="SAM" id="MobiDB-lite"/>
    </source>
</evidence>
<sequence length="268" mass="29967">MDDAHEDEPAATTADTRSALLDRARRTSTPVRKTFVQAPSQRAVRRQDRRGPLAAFVKNRDLRALQAYLLIIGATSNGDGQDGWSTTHPLKVWARAFGASETAEPSSASSATTKILTRLSERKLITRARSGRERKIRITLLREDGTGHAYDRPDGNAAPDRFLQLPHKYWTAGWCDKLKLPGLAMLLVALAERPGFELPTEKMPQWYGWSADTAERGFTELLEHGILTKHRYRRTAALSPEGYSYVNSYRLLPPFAVTPGTEPAKIER</sequence>
<comment type="caution">
    <text evidence="2">The sequence shown here is derived from an EMBL/GenBank/DDBJ whole genome shotgun (WGS) entry which is preliminary data.</text>
</comment>
<protein>
    <submittedName>
        <fullName evidence="2">Uncharacterized protein</fullName>
    </submittedName>
</protein>